<gene>
    <name evidence="1" type="ORF">MEDL_941</name>
</gene>
<accession>A0A8S3PNA0</accession>
<sequence length="431" mass="49730">MSDLLQMHSRPCQMHRNIVHIEAVIKQAKTSQIFQDLNQCVSDLQSNIAQMRTARENNLAKVADQCKSAVKKIREFRIKLNHYLDAVEKDLIIKLQDAESEYSQQIKEVIKNLHEVESEISSFDNILQSIKQHATELQVYLATREIEKQVSDQEKRLTSMMENKHFDDLSVSLEIDTKIRNILSDLKVFGKVSMETVPTNEKLINWKSKQAQIITIVVKSIDDITLKQESKFEFGNRQVTGCIILTDGRMAFTEYEYKRLFIRKADGSPDFEMPLKLSNAFDLTVIKDATIAVSSWHCIFQKAFIQIIDLDSRQITKTKIIDTITQAYGIVCIDKILVLCGYIPNGIYVFDENTEQQTKISSTIDVGMWSCITYFKNKFYMTNETKHTVTSFDNKGNVIWAYYDGVNMKIHGVYLLITVEMCLLHLKDQTM</sequence>
<evidence type="ECO:0000313" key="2">
    <source>
        <dbReference type="Proteomes" id="UP000683360"/>
    </source>
</evidence>
<comment type="caution">
    <text evidence="1">The sequence shown here is derived from an EMBL/GenBank/DDBJ whole genome shotgun (WGS) entry which is preliminary data.</text>
</comment>
<protein>
    <submittedName>
        <fullName evidence="1">Uncharacterized protein</fullName>
    </submittedName>
</protein>
<proteinExistence type="predicted"/>
<dbReference type="OrthoDB" id="6144944at2759"/>
<evidence type="ECO:0000313" key="1">
    <source>
        <dbReference type="EMBL" id="CAG2185336.1"/>
    </source>
</evidence>
<dbReference type="AlphaFoldDB" id="A0A8S3PNA0"/>
<dbReference type="SUPFAM" id="SSF63829">
    <property type="entry name" value="Calcium-dependent phosphotriesterase"/>
    <property type="match status" value="1"/>
</dbReference>
<dbReference type="Gene3D" id="1.20.120.20">
    <property type="entry name" value="Apolipoprotein"/>
    <property type="match status" value="1"/>
</dbReference>
<organism evidence="1 2">
    <name type="scientific">Mytilus edulis</name>
    <name type="common">Blue mussel</name>
    <dbReference type="NCBI Taxonomy" id="6550"/>
    <lineage>
        <taxon>Eukaryota</taxon>
        <taxon>Metazoa</taxon>
        <taxon>Spiralia</taxon>
        <taxon>Lophotrochozoa</taxon>
        <taxon>Mollusca</taxon>
        <taxon>Bivalvia</taxon>
        <taxon>Autobranchia</taxon>
        <taxon>Pteriomorphia</taxon>
        <taxon>Mytilida</taxon>
        <taxon>Mytiloidea</taxon>
        <taxon>Mytilidae</taxon>
        <taxon>Mytilinae</taxon>
        <taxon>Mytilus</taxon>
    </lineage>
</organism>
<reference evidence="1" key="1">
    <citation type="submission" date="2021-03" db="EMBL/GenBank/DDBJ databases">
        <authorList>
            <person name="Bekaert M."/>
        </authorList>
    </citation>
    <scope>NUCLEOTIDE SEQUENCE</scope>
</reference>
<dbReference type="Proteomes" id="UP000683360">
    <property type="component" value="Unassembled WGS sequence"/>
</dbReference>
<keyword evidence="2" id="KW-1185">Reference proteome</keyword>
<name>A0A8S3PNA0_MYTED</name>
<dbReference type="EMBL" id="CAJPWZ010000082">
    <property type="protein sequence ID" value="CAG2185336.1"/>
    <property type="molecule type" value="Genomic_DNA"/>
</dbReference>